<evidence type="ECO:0000256" key="3">
    <source>
        <dbReference type="SAM" id="MobiDB-lite"/>
    </source>
</evidence>
<gene>
    <name evidence="5" type="ORF">FCN18_22790</name>
</gene>
<dbReference type="EMBL" id="SWMS01000013">
    <property type="protein sequence ID" value="TKG67584.1"/>
    <property type="molecule type" value="Genomic_DNA"/>
</dbReference>
<reference evidence="5 6" key="1">
    <citation type="journal article" date="2015" name="Antonie Van Leeuwenhoek">
        <title>Prauserella endophytica sp. nov., an endophytic actinobacterium isolated from Tamarix taklamakanensis.</title>
        <authorList>
            <person name="Liu J.M."/>
            <person name="Habden X."/>
            <person name="Guo L."/>
            <person name="Tuo L."/>
            <person name="Jiang Z.K."/>
            <person name="Liu S.W."/>
            <person name="Liu X.F."/>
            <person name="Chen L."/>
            <person name="Li R.F."/>
            <person name="Zhang Y.Q."/>
            <person name="Sun C.H."/>
        </authorList>
    </citation>
    <scope>NUCLEOTIDE SEQUENCE [LARGE SCALE GENOMIC DNA]</scope>
    <source>
        <strain evidence="5 6">CGMCC 4.7182</strain>
    </source>
</reference>
<evidence type="ECO:0000256" key="2">
    <source>
        <dbReference type="ARBA" id="ARBA00023136"/>
    </source>
</evidence>
<dbReference type="PANTHER" id="PTHR37042:SF4">
    <property type="entry name" value="OUTER MEMBRANE PROTEIN RV1973"/>
    <property type="match status" value="1"/>
</dbReference>
<proteinExistence type="predicted"/>
<dbReference type="Proteomes" id="UP000309992">
    <property type="component" value="Unassembled WGS sequence"/>
</dbReference>
<feature type="transmembrane region" description="Helical" evidence="4">
    <location>
        <begin position="34"/>
        <end position="59"/>
    </location>
</feature>
<evidence type="ECO:0000313" key="5">
    <source>
        <dbReference type="EMBL" id="TKG67584.1"/>
    </source>
</evidence>
<evidence type="ECO:0008006" key="7">
    <source>
        <dbReference type="Google" id="ProtNLM"/>
    </source>
</evidence>
<comment type="caution">
    <text evidence="5">The sequence shown here is derived from an EMBL/GenBank/DDBJ whole genome shotgun (WGS) entry which is preliminary data.</text>
</comment>
<comment type="subcellular location">
    <subcellularLocation>
        <location evidence="1">Membrane</location>
    </subcellularLocation>
</comment>
<accession>A0ABY2S291</accession>
<protein>
    <recommendedName>
        <fullName evidence="7">Mce-associated membrane protein</fullName>
    </recommendedName>
</protein>
<keyword evidence="4" id="KW-1133">Transmembrane helix</keyword>
<evidence type="ECO:0000256" key="4">
    <source>
        <dbReference type="SAM" id="Phobius"/>
    </source>
</evidence>
<keyword evidence="4" id="KW-0812">Transmembrane</keyword>
<sequence>MSSEEPEETRVDAEAPEREPGGPEPRASSGPPRWLLFGSAAFAIAAVVVAAVFGAMWWVAAADDNADVAAAREDVVRVAGQAVTAFTEVDHENLDEYFNRQKSLVTEDLKTQISSAEQTYRKAISDAKTKVVSTVQDVAVEELNEREGVASALATVSTKVTRGQEQGTKTLRLEVQLKRVDDNGEQVWKVSQIGDVPVAATTQ</sequence>
<name>A0ABY2S291_9PSEU</name>
<keyword evidence="6" id="KW-1185">Reference proteome</keyword>
<organism evidence="5 6">
    <name type="scientific">Prauserella endophytica</name>
    <dbReference type="NCBI Taxonomy" id="1592324"/>
    <lineage>
        <taxon>Bacteria</taxon>
        <taxon>Bacillati</taxon>
        <taxon>Actinomycetota</taxon>
        <taxon>Actinomycetes</taxon>
        <taxon>Pseudonocardiales</taxon>
        <taxon>Pseudonocardiaceae</taxon>
        <taxon>Prauserella</taxon>
        <taxon>Prauserella coralliicola group</taxon>
    </lineage>
</organism>
<dbReference type="PANTHER" id="PTHR37042">
    <property type="entry name" value="OUTER MEMBRANE PROTEIN RV1973"/>
    <property type="match status" value="1"/>
</dbReference>
<evidence type="ECO:0000256" key="1">
    <source>
        <dbReference type="ARBA" id="ARBA00004370"/>
    </source>
</evidence>
<evidence type="ECO:0000313" key="6">
    <source>
        <dbReference type="Proteomes" id="UP000309992"/>
    </source>
</evidence>
<keyword evidence="2 4" id="KW-0472">Membrane</keyword>
<dbReference type="RefSeq" id="WP_112276828.1">
    <property type="nucleotide sequence ID" value="NZ_SWMS01000013.1"/>
</dbReference>
<feature type="compositionally biased region" description="Basic and acidic residues" evidence="3">
    <location>
        <begin position="8"/>
        <end position="21"/>
    </location>
</feature>
<feature type="region of interest" description="Disordered" evidence="3">
    <location>
        <begin position="1"/>
        <end position="30"/>
    </location>
</feature>